<dbReference type="AlphaFoldDB" id="A0AAD6VG94"/>
<dbReference type="Proteomes" id="UP001219525">
    <property type="component" value="Unassembled WGS sequence"/>
</dbReference>
<organism evidence="2 3">
    <name type="scientific">Mycena pura</name>
    <dbReference type="NCBI Taxonomy" id="153505"/>
    <lineage>
        <taxon>Eukaryota</taxon>
        <taxon>Fungi</taxon>
        <taxon>Dikarya</taxon>
        <taxon>Basidiomycota</taxon>
        <taxon>Agaricomycotina</taxon>
        <taxon>Agaricomycetes</taxon>
        <taxon>Agaricomycetidae</taxon>
        <taxon>Agaricales</taxon>
        <taxon>Marasmiineae</taxon>
        <taxon>Mycenaceae</taxon>
        <taxon>Mycena</taxon>
    </lineage>
</organism>
<feature type="region of interest" description="Disordered" evidence="1">
    <location>
        <begin position="53"/>
        <end position="84"/>
    </location>
</feature>
<protein>
    <submittedName>
        <fullName evidence="2">Uncharacterized protein</fullName>
    </submittedName>
</protein>
<evidence type="ECO:0000313" key="3">
    <source>
        <dbReference type="Proteomes" id="UP001219525"/>
    </source>
</evidence>
<name>A0AAD6VG94_9AGAR</name>
<keyword evidence="3" id="KW-1185">Reference proteome</keyword>
<evidence type="ECO:0000313" key="2">
    <source>
        <dbReference type="EMBL" id="KAJ7208826.1"/>
    </source>
</evidence>
<accession>A0AAD6VG94</accession>
<evidence type="ECO:0000256" key="1">
    <source>
        <dbReference type="SAM" id="MobiDB-lite"/>
    </source>
</evidence>
<dbReference type="EMBL" id="JARJCW010000032">
    <property type="protein sequence ID" value="KAJ7208826.1"/>
    <property type="molecule type" value="Genomic_DNA"/>
</dbReference>
<gene>
    <name evidence="2" type="ORF">GGX14DRAFT_566526</name>
</gene>
<sequence>MTSTTNLKTSGPIQSIQCDFRRPAPPQVLVALRTEGVSWAIKYGDLYPSFVGGPEDWEDDTSDSDSLSVGLSHDPDTDLNTCDQ</sequence>
<reference evidence="2" key="1">
    <citation type="submission" date="2023-03" db="EMBL/GenBank/DDBJ databases">
        <title>Massive genome expansion in bonnet fungi (Mycena s.s.) driven by repeated elements and novel gene families across ecological guilds.</title>
        <authorList>
            <consortium name="Lawrence Berkeley National Laboratory"/>
            <person name="Harder C.B."/>
            <person name="Miyauchi S."/>
            <person name="Viragh M."/>
            <person name="Kuo A."/>
            <person name="Thoen E."/>
            <person name="Andreopoulos B."/>
            <person name="Lu D."/>
            <person name="Skrede I."/>
            <person name="Drula E."/>
            <person name="Henrissat B."/>
            <person name="Morin E."/>
            <person name="Kohler A."/>
            <person name="Barry K."/>
            <person name="LaButti K."/>
            <person name="Morin E."/>
            <person name="Salamov A."/>
            <person name="Lipzen A."/>
            <person name="Mereny Z."/>
            <person name="Hegedus B."/>
            <person name="Baldrian P."/>
            <person name="Stursova M."/>
            <person name="Weitz H."/>
            <person name="Taylor A."/>
            <person name="Grigoriev I.V."/>
            <person name="Nagy L.G."/>
            <person name="Martin F."/>
            <person name="Kauserud H."/>
        </authorList>
    </citation>
    <scope>NUCLEOTIDE SEQUENCE</scope>
    <source>
        <strain evidence="2">9144</strain>
    </source>
</reference>
<comment type="caution">
    <text evidence="2">The sequence shown here is derived from an EMBL/GenBank/DDBJ whole genome shotgun (WGS) entry which is preliminary data.</text>
</comment>
<proteinExistence type="predicted"/>